<dbReference type="PROSITE" id="PS50222">
    <property type="entry name" value="EF_HAND_2"/>
    <property type="match status" value="2"/>
</dbReference>
<dbReference type="EMBL" id="CP042906">
    <property type="protein sequence ID" value="QEX16425.1"/>
    <property type="molecule type" value="Genomic_DNA"/>
</dbReference>
<reference evidence="2 3" key="1">
    <citation type="submission" date="2019-08" db="EMBL/GenBank/DDBJ databases">
        <title>Hyperibacter terrae gen. nov., sp. nov. and Hyperibacter viscosus sp. nov., two new members in the family Rhodospirillaceae isolated from the rhizosphere of Hypericum perforatum.</title>
        <authorList>
            <person name="Noviana Z."/>
        </authorList>
    </citation>
    <scope>NUCLEOTIDE SEQUENCE [LARGE SCALE GENOMIC DNA]</scope>
    <source>
        <strain evidence="2 3">R5913</strain>
    </source>
</reference>
<dbReference type="Gene3D" id="1.10.238.10">
    <property type="entry name" value="EF-hand"/>
    <property type="match status" value="2"/>
</dbReference>
<name>A0A5J6MIU9_9PROT</name>
<dbReference type="InterPro" id="IPR002048">
    <property type="entry name" value="EF_hand_dom"/>
</dbReference>
<proteinExistence type="predicted"/>
<dbReference type="KEGG" id="htq:FRZ44_17180"/>
<organism evidence="2 3">
    <name type="scientific">Hypericibacter terrae</name>
    <dbReference type="NCBI Taxonomy" id="2602015"/>
    <lineage>
        <taxon>Bacteria</taxon>
        <taxon>Pseudomonadati</taxon>
        <taxon>Pseudomonadota</taxon>
        <taxon>Alphaproteobacteria</taxon>
        <taxon>Rhodospirillales</taxon>
        <taxon>Dongiaceae</taxon>
        <taxon>Hypericibacter</taxon>
    </lineage>
</organism>
<dbReference type="Pfam" id="PF13202">
    <property type="entry name" value="EF-hand_5"/>
    <property type="match status" value="1"/>
</dbReference>
<dbReference type="InterPro" id="IPR011992">
    <property type="entry name" value="EF-hand-dom_pair"/>
</dbReference>
<dbReference type="SUPFAM" id="SSF47473">
    <property type="entry name" value="EF-hand"/>
    <property type="match status" value="1"/>
</dbReference>
<dbReference type="GO" id="GO:0005509">
    <property type="term" value="F:calcium ion binding"/>
    <property type="evidence" value="ECO:0007669"/>
    <property type="project" value="InterPro"/>
</dbReference>
<dbReference type="InterPro" id="IPR018247">
    <property type="entry name" value="EF_Hand_1_Ca_BS"/>
</dbReference>
<accession>A0A5J6MIU9</accession>
<dbReference type="AlphaFoldDB" id="A0A5J6MIU9"/>
<dbReference type="Proteomes" id="UP000326202">
    <property type="component" value="Chromosome"/>
</dbReference>
<dbReference type="CDD" id="cd00051">
    <property type="entry name" value="EFh"/>
    <property type="match status" value="2"/>
</dbReference>
<dbReference type="PROSITE" id="PS00018">
    <property type="entry name" value="EF_HAND_1"/>
    <property type="match status" value="2"/>
</dbReference>
<keyword evidence="3" id="KW-1185">Reference proteome</keyword>
<sequence>MVLLLSGCGTPQLAQPPSYPNFTQADLDHDHVVTQEEWLQAGLHQFDTLDTNHDGKIDAAEIEAARQTLDRNHDGTVTTDEVIPPFAAYDTDKDGTVSPAEFNKGLVQDLGGTPGATEVYRDQLVKQINSQFKKADKNNDGRGAYDDLYNYGPTSTVFEFPLYSFY</sequence>
<gene>
    <name evidence="2" type="ORF">FRZ44_17180</name>
</gene>
<evidence type="ECO:0000313" key="3">
    <source>
        <dbReference type="Proteomes" id="UP000326202"/>
    </source>
</evidence>
<protein>
    <recommendedName>
        <fullName evidence="1">EF-hand domain-containing protein</fullName>
    </recommendedName>
</protein>
<dbReference type="Pfam" id="PF13499">
    <property type="entry name" value="EF-hand_7"/>
    <property type="match status" value="1"/>
</dbReference>
<feature type="domain" description="EF-hand" evidence="1">
    <location>
        <begin position="46"/>
        <end position="72"/>
    </location>
</feature>
<evidence type="ECO:0000259" key="1">
    <source>
        <dbReference type="PROSITE" id="PS50222"/>
    </source>
</evidence>
<evidence type="ECO:0000313" key="2">
    <source>
        <dbReference type="EMBL" id="QEX16425.1"/>
    </source>
</evidence>
<feature type="domain" description="EF-hand" evidence="1">
    <location>
        <begin position="86"/>
        <end position="112"/>
    </location>
</feature>